<gene>
    <name evidence="3" type="primary">LOC100841239</name>
    <name evidence="2" type="ORF">BRADI_3g29380v3</name>
</gene>
<dbReference type="Proteomes" id="UP000008810">
    <property type="component" value="Chromosome 3"/>
</dbReference>
<dbReference type="RefSeq" id="XP_003571914.2">
    <property type="nucleotide sequence ID" value="XM_003571866.4"/>
</dbReference>
<reference evidence="2" key="2">
    <citation type="submission" date="2017-06" db="EMBL/GenBank/DDBJ databases">
        <title>WGS assembly of Brachypodium distachyon.</title>
        <authorList>
            <consortium name="The International Brachypodium Initiative"/>
            <person name="Lucas S."/>
            <person name="Harmon-Smith M."/>
            <person name="Lail K."/>
            <person name="Tice H."/>
            <person name="Grimwood J."/>
            <person name="Bruce D."/>
            <person name="Barry K."/>
            <person name="Shu S."/>
            <person name="Lindquist E."/>
            <person name="Wang M."/>
            <person name="Pitluck S."/>
            <person name="Vogel J.P."/>
            <person name="Garvin D.F."/>
            <person name="Mockler T.C."/>
            <person name="Schmutz J."/>
            <person name="Rokhsar D."/>
            <person name="Bevan M.W."/>
        </authorList>
    </citation>
    <scope>NUCLEOTIDE SEQUENCE</scope>
    <source>
        <strain evidence="2">Bd21</strain>
    </source>
</reference>
<dbReference type="EMBL" id="CM000882">
    <property type="protein sequence ID" value="KQJ97201.1"/>
    <property type="molecule type" value="Genomic_DNA"/>
</dbReference>
<dbReference type="ExpressionAtlas" id="A0A0Q3Q6A6">
    <property type="expression patterns" value="baseline"/>
</dbReference>
<reference evidence="2 3" key="1">
    <citation type="journal article" date="2010" name="Nature">
        <title>Genome sequencing and analysis of the model grass Brachypodium distachyon.</title>
        <authorList>
            <consortium name="International Brachypodium Initiative"/>
        </authorList>
    </citation>
    <scope>NUCLEOTIDE SEQUENCE [LARGE SCALE GENOMIC DNA]</scope>
    <source>
        <strain evidence="2">Bd21</strain>
        <strain evidence="3">cv. Bd21</strain>
    </source>
</reference>
<dbReference type="OrthoDB" id="687369at2759"/>
<evidence type="ECO:0000313" key="4">
    <source>
        <dbReference type="Proteomes" id="UP000008810"/>
    </source>
</evidence>
<organism evidence="2">
    <name type="scientific">Brachypodium distachyon</name>
    <name type="common">Purple false brome</name>
    <name type="synonym">Trachynia distachya</name>
    <dbReference type="NCBI Taxonomy" id="15368"/>
    <lineage>
        <taxon>Eukaryota</taxon>
        <taxon>Viridiplantae</taxon>
        <taxon>Streptophyta</taxon>
        <taxon>Embryophyta</taxon>
        <taxon>Tracheophyta</taxon>
        <taxon>Spermatophyta</taxon>
        <taxon>Magnoliopsida</taxon>
        <taxon>Liliopsida</taxon>
        <taxon>Poales</taxon>
        <taxon>Poaceae</taxon>
        <taxon>BOP clade</taxon>
        <taxon>Pooideae</taxon>
        <taxon>Stipodae</taxon>
        <taxon>Brachypodieae</taxon>
        <taxon>Brachypodium</taxon>
    </lineage>
</organism>
<dbReference type="Gramene" id="KQJ97201">
    <property type="protein sequence ID" value="KQJ97201"/>
    <property type="gene ID" value="BRADI_3g29380v3"/>
</dbReference>
<dbReference type="EnsemblPlants" id="KQJ97201">
    <property type="protein sequence ID" value="KQJ97201"/>
    <property type="gene ID" value="BRADI_3g29380v3"/>
</dbReference>
<accession>A0A0Q3Q6A6</accession>
<reference evidence="3" key="3">
    <citation type="submission" date="2018-08" db="UniProtKB">
        <authorList>
            <consortium name="EnsemblPlants"/>
        </authorList>
    </citation>
    <scope>IDENTIFICATION</scope>
    <source>
        <strain evidence="3">cv. Bd21</strain>
    </source>
</reference>
<feature type="compositionally biased region" description="Low complexity" evidence="1">
    <location>
        <begin position="139"/>
        <end position="148"/>
    </location>
</feature>
<proteinExistence type="predicted"/>
<evidence type="ECO:0000313" key="3">
    <source>
        <dbReference type="EnsemblPlants" id="KQJ97201"/>
    </source>
</evidence>
<dbReference type="GeneID" id="100841239"/>
<sequence length="226" mass="25001">MRPCRGLSLRTCGGVLPRSLLLRAVHINQNSVRLPSIRLSARSFCPLPAPRSPLLTSAGILRFRWEPSRIQEFWGAMAPASGQWAWMATVAAEELAKLEDAHPGRSLGPLKAELGRIIADPGWDDDDAVPLAFLGVGVPSSSQSQSQPAAPPDLTPLTQESSTEKRKWVGGGAAVDREKQRKRRRRKTEAQPRAKKDRADMLIERAEEYLKMIRAVKHSLRPCSED</sequence>
<feature type="compositionally biased region" description="Basic and acidic residues" evidence="1">
    <location>
        <begin position="188"/>
        <end position="200"/>
    </location>
</feature>
<evidence type="ECO:0000313" key="2">
    <source>
        <dbReference type="EMBL" id="KQJ97201.1"/>
    </source>
</evidence>
<dbReference type="AlphaFoldDB" id="A0A0Q3Q6A6"/>
<name>A0A0Q3Q6A6_BRADI</name>
<evidence type="ECO:0000256" key="1">
    <source>
        <dbReference type="SAM" id="MobiDB-lite"/>
    </source>
</evidence>
<protein>
    <submittedName>
        <fullName evidence="2 3">Uncharacterized protein</fullName>
    </submittedName>
</protein>
<keyword evidence="4" id="KW-1185">Reference proteome</keyword>
<feature type="region of interest" description="Disordered" evidence="1">
    <location>
        <begin position="138"/>
        <end position="200"/>
    </location>
</feature>